<dbReference type="EMBL" id="BAAAIH010000018">
    <property type="protein sequence ID" value="GAA1273906.1"/>
    <property type="molecule type" value="Genomic_DNA"/>
</dbReference>
<comment type="caution">
    <text evidence="1">The sequence shown here is derived from an EMBL/GenBank/DDBJ whole genome shotgun (WGS) entry which is preliminary data.</text>
</comment>
<accession>A0ABN1WZH4</accession>
<evidence type="ECO:0008006" key="3">
    <source>
        <dbReference type="Google" id="ProtNLM"/>
    </source>
</evidence>
<dbReference type="Proteomes" id="UP001500282">
    <property type="component" value="Unassembled WGS sequence"/>
</dbReference>
<keyword evidence="2" id="KW-1185">Reference proteome</keyword>
<gene>
    <name evidence="1" type="ORF">GCM10009579_35960</name>
</gene>
<proteinExistence type="predicted"/>
<evidence type="ECO:0000313" key="2">
    <source>
        <dbReference type="Proteomes" id="UP001500282"/>
    </source>
</evidence>
<organism evidence="1 2">
    <name type="scientific">Streptomyces javensis</name>
    <dbReference type="NCBI Taxonomy" id="114698"/>
    <lineage>
        <taxon>Bacteria</taxon>
        <taxon>Bacillati</taxon>
        <taxon>Actinomycetota</taxon>
        <taxon>Actinomycetes</taxon>
        <taxon>Kitasatosporales</taxon>
        <taxon>Streptomycetaceae</taxon>
        <taxon>Streptomyces</taxon>
        <taxon>Streptomyces violaceusniger group</taxon>
    </lineage>
</organism>
<reference evidence="1 2" key="1">
    <citation type="journal article" date="2019" name="Int. J. Syst. Evol. Microbiol.">
        <title>The Global Catalogue of Microorganisms (GCM) 10K type strain sequencing project: providing services to taxonomists for standard genome sequencing and annotation.</title>
        <authorList>
            <consortium name="The Broad Institute Genomics Platform"/>
            <consortium name="The Broad Institute Genome Sequencing Center for Infectious Disease"/>
            <person name="Wu L."/>
            <person name="Ma J."/>
        </authorList>
    </citation>
    <scope>NUCLEOTIDE SEQUENCE [LARGE SCALE GENOMIC DNA]</scope>
    <source>
        <strain evidence="1 2">JCM 11448</strain>
    </source>
</reference>
<sequence length="120" mass="13670">MIVSLLYNVTRKLLTVPSVLLRRGTAKDTELLAPRHENAVLRRQLAGPVRYELADRFWFAALFGLIPRRHWREVFPVAPGTLMAWHRRFITAKRDYTARRLMPLGAESIQIDGVTSGACG</sequence>
<evidence type="ECO:0000313" key="1">
    <source>
        <dbReference type="EMBL" id="GAA1273906.1"/>
    </source>
</evidence>
<protein>
    <recommendedName>
        <fullName evidence="3">Integrase</fullName>
    </recommendedName>
</protein>
<name>A0ABN1WZH4_9ACTN</name>